<feature type="transmembrane region" description="Helical" evidence="19">
    <location>
        <begin position="144"/>
        <end position="164"/>
    </location>
</feature>
<evidence type="ECO:0000256" key="1">
    <source>
        <dbReference type="ARBA" id="ARBA00004424"/>
    </source>
</evidence>
<comment type="catalytic activity">
    <reaction evidence="16">
        <text>(S)-lactate(in) + H(+)(in) = (S)-lactate(out) + H(+)(out)</text>
        <dbReference type="Rhea" id="RHEA:29415"/>
        <dbReference type="ChEBI" id="CHEBI:15378"/>
        <dbReference type="ChEBI" id="CHEBI:16651"/>
    </reaction>
    <physiologicalReaction direction="left-to-right" evidence="16">
        <dbReference type="Rhea" id="RHEA:29416"/>
    </physiologicalReaction>
    <physiologicalReaction direction="right-to-left" evidence="16">
        <dbReference type="Rhea" id="RHEA:29417"/>
    </physiologicalReaction>
</comment>
<evidence type="ECO:0000256" key="17">
    <source>
        <dbReference type="ARBA" id="ARBA00036520"/>
    </source>
</evidence>
<keyword evidence="11 19" id="KW-0472">Membrane</keyword>
<feature type="transmembrane region" description="Helical" evidence="19">
    <location>
        <begin position="329"/>
        <end position="348"/>
    </location>
</feature>
<dbReference type="InterPro" id="IPR050327">
    <property type="entry name" value="Proton-linked_MCT"/>
</dbReference>
<feature type="transmembrane region" description="Helical" evidence="19">
    <location>
        <begin position="272"/>
        <end position="292"/>
    </location>
</feature>
<dbReference type="InterPro" id="IPR020846">
    <property type="entry name" value="MFS_dom"/>
</dbReference>
<evidence type="ECO:0000256" key="10">
    <source>
        <dbReference type="ARBA" id="ARBA00022989"/>
    </source>
</evidence>
<dbReference type="GO" id="GO:0035879">
    <property type="term" value="P:plasma membrane lactate transport"/>
    <property type="evidence" value="ECO:0007669"/>
    <property type="project" value="TreeGrafter"/>
</dbReference>
<evidence type="ECO:0000313" key="21">
    <source>
        <dbReference type="Ensembl" id="ENSDLAP00005057488.1"/>
    </source>
</evidence>
<feature type="transmembrane region" description="Helical" evidence="19">
    <location>
        <begin position="304"/>
        <end position="323"/>
    </location>
</feature>
<feature type="transmembrane region" description="Helical" evidence="19">
    <location>
        <begin position="176"/>
        <end position="195"/>
    </location>
</feature>
<feature type="transmembrane region" description="Helical" evidence="19">
    <location>
        <begin position="18"/>
        <end position="37"/>
    </location>
</feature>
<organism evidence="21 22">
    <name type="scientific">Dicentrarchus labrax</name>
    <name type="common">European seabass</name>
    <name type="synonym">Morone labrax</name>
    <dbReference type="NCBI Taxonomy" id="13489"/>
    <lineage>
        <taxon>Eukaryota</taxon>
        <taxon>Metazoa</taxon>
        <taxon>Chordata</taxon>
        <taxon>Craniata</taxon>
        <taxon>Vertebrata</taxon>
        <taxon>Euteleostomi</taxon>
        <taxon>Actinopterygii</taxon>
        <taxon>Neopterygii</taxon>
        <taxon>Teleostei</taxon>
        <taxon>Neoteleostei</taxon>
        <taxon>Acanthomorphata</taxon>
        <taxon>Eupercaria</taxon>
        <taxon>Moronidae</taxon>
        <taxon>Dicentrarchus</taxon>
    </lineage>
</organism>
<evidence type="ECO:0000256" key="14">
    <source>
        <dbReference type="ARBA" id="ARBA00034218"/>
    </source>
</evidence>
<dbReference type="GO" id="GO:0016324">
    <property type="term" value="C:apical plasma membrane"/>
    <property type="evidence" value="ECO:0007669"/>
    <property type="project" value="UniProtKB-SubCell"/>
</dbReference>
<evidence type="ECO:0000256" key="13">
    <source>
        <dbReference type="ARBA" id="ARBA00034216"/>
    </source>
</evidence>
<keyword evidence="10 19" id="KW-1133">Transmembrane helix</keyword>
<feature type="transmembrane region" description="Helical" evidence="19">
    <location>
        <begin position="236"/>
        <end position="260"/>
    </location>
</feature>
<keyword evidence="8 19" id="KW-0812">Transmembrane</keyword>
<evidence type="ECO:0000256" key="15">
    <source>
        <dbReference type="ARBA" id="ARBA00035869"/>
    </source>
</evidence>
<dbReference type="PANTHER" id="PTHR11360">
    <property type="entry name" value="MONOCARBOXYLATE TRANSPORTER"/>
    <property type="match status" value="1"/>
</dbReference>
<dbReference type="SUPFAM" id="SSF103473">
    <property type="entry name" value="MFS general substrate transporter"/>
    <property type="match status" value="1"/>
</dbReference>
<evidence type="ECO:0000256" key="18">
    <source>
        <dbReference type="SAM" id="MobiDB-lite"/>
    </source>
</evidence>
<keyword evidence="6" id="KW-1003">Cell membrane</keyword>
<keyword evidence="7" id="KW-0597">Phosphoprotein</keyword>
<evidence type="ECO:0000256" key="8">
    <source>
        <dbReference type="ARBA" id="ARBA00022692"/>
    </source>
</evidence>
<dbReference type="AlphaFoldDB" id="A0A8C4IGF1"/>
<dbReference type="Gene3D" id="1.20.1250.20">
    <property type="entry name" value="MFS general substrate transporter like domains"/>
    <property type="match status" value="1"/>
</dbReference>
<comment type="similarity">
    <text evidence="3">Belongs to the major facilitator superfamily. Monocarboxylate porter (TC 2.A.1.13) family.</text>
</comment>
<evidence type="ECO:0000256" key="11">
    <source>
        <dbReference type="ARBA" id="ARBA00023136"/>
    </source>
</evidence>
<evidence type="ECO:0000256" key="16">
    <source>
        <dbReference type="ARBA" id="ARBA00036111"/>
    </source>
</evidence>
<dbReference type="Ensembl" id="ENSDLAT00005060972.2">
    <property type="protein sequence ID" value="ENSDLAP00005057488.1"/>
    <property type="gene ID" value="ENSDLAG00005024367.2"/>
</dbReference>
<sequence length="448" mass="49024">MPPALGGPVGYTPPEGGWGWAVVVGAFISIGFSYAFPKSITVFFKEIEIIFSATPSQVSWISSIMLAVMYAGGPLSSILVNKFGSRPIMMLGGCLAGSGLVSASFCNTVEQLYFFIGVVGGLGLAFNLNPALTMIGKYFYKRRPIANGIAMAGSPVFLSTLAPLNSWLYDTFGWRGSFLILGGLLLNCCVAGSLMRPIGPKPQPAKPDSEVGEAKKTVLQTINSFIDLTLFKHRGFLLYLGGNVIMFFGLFAPLVFLSNYAKSKDISKEKAAFLLSVLAFVDMFARPSMGMLANTRWVRPRVQYFFAAAVLYNGVCHVLAPLSVDYTGFVVYAIFFGFAFGWLSAVLFETLMDLVGAQRFSSAVGLVTIVECGPVLLGPPLTGSFYNYYNHYDYTYISSGIILIVASVVLFLGMGLNYRLLERERKEEERREREEPKEELAKMDEDTV</sequence>
<feature type="transmembrane region" description="Helical" evidence="19">
    <location>
        <begin position="397"/>
        <end position="421"/>
    </location>
</feature>
<dbReference type="InterPro" id="IPR011701">
    <property type="entry name" value="MFS"/>
</dbReference>
<dbReference type="NCBIfam" id="TIGR00892">
    <property type="entry name" value="2A0113"/>
    <property type="match status" value="1"/>
</dbReference>
<feature type="region of interest" description="Disordered" evidence="18">
    <location>
        <begin position="425"/>
        <end position="448"/>
    </location>
</feature>
<feature type="domain" description="Major facilitator superfamily (MFS) profile" evidence="20">
    <location>
        <begin position="19"/>
        <end position="425"/>
    </location>
</feature>
<evidence type="ECO:0000256" key="9">
    <source>
        <dbReference type="ARBA" id="ARBA00022847"/>
    </source>
</evidence>
<comment type="catalytic activity">
    <reaction evidence="17">
        <text>(R)-3-hydroxybutanoate(out) + H(+)(out) = (R)-3-hydroxybutanoate(in) + H(+)(in)</text>
        <dbReference type="Rhea" id="RHEA:71795"/>
        <dbReference type="ChEBI" id="CHEBI:10983"/>
        <dbReference type="ChEBI" id="CHEBI:15378"/>
    </reaction>
    <physiologicalReaction direction="left-to-right" evidence="17">
        <dbReference type="Rhea" id="RHEA:71796"/>
    </physiologicalReaction>
    <physiologicalReaction direction="right-to-left" evidence="17">
        <dbReference type="Rhea" id="RHEA:71797"/>
    </physiologicalReaction>
</comment>
<evidence type="ECO:0000256" key="5">
    <source>
        <dbReference type="ARBA" id="ARBA00022448"/>
    </source>
</evidence>
<dbReference type="Proteomes" id="UP000694389">
    <property type="component" value="Unassembled WGS sequence"/>
</dbReference>
<evidence type="ECO:0000256" key="7">
    <source>
        <dbReference type="ARBA" id="ARBA00022553"/>
    </source>
</evidence>
<comment type="catalytic activity">
    <reaction evidence="13">
        <text>4-methyl-2-oxopentanoate(out) + H(+)(out) = 4-methyl-2-oxopentanoate(in) + H(+)(in)</text>
        <dbReference type="Rhea" id="RHEA:71779"/>
        <dbReference type="ChEBI" id="CHEBI:15378"/>
        <dbReference type="ChEBI" id="CHEBI:17865"/>
    </reaction>
</comment>
<feature type="transmembrane region" description="Helical" evidence="19">
    <location>
        <begin position="112"/>
        <end position="132"/>
    </location>
</feature>
<evidence type="ECO:0000256" key="19">
    <source>
        <dbReference type="SAM" id="Phobius"/>
    </source>
</evidence>
<evidence type="ECO:0000313" key="22">
    <source>
        <dbReference type="Proteomes" id="UP000694389"/>
    </source>
</evidence>
<dbReference type="PROSITE" id="PS50850">
    <property type="entry name" value="MFS"/>
    <property type="match status" value="1"/>
</dbReference>
<dbReference type="PANTHER" id="PTHR11360:SF24">
    <property type="entry name" value="MONOCARBOXYLATE TRANSPORTER 1"/>
    <property type="match status" value="1"/>
</dbReference>
<evidence type="ECO:0000256" key="3">
    <source>
        <dbReference type="ARBA" id="ARBA00006727"/>
    </source>
</evidence>
<comment type="catalytic activity">
    <reaction evidence="15">
        <text>acetoacetate(out) + H(+)(out) = acetoacetate(in) + H(+)(in)</text>
        <dbReference type="Rhea" id="RHEA:71775"/>
        <dbReference type="ChEBI" id="CHEBI:13705"/>
        <dbReference type="ChEBI" id="CHEBI:15378"/>
    </reaction>
    <physiologicalReaction direction="left-to-right" evidence="15">
        <dbReference type="Rhea" id="RHEA:71776"/>
    </physiologicalReaction>
    <physiologicalReaction direction="right-to-left" evidence="15">
        <dbReference type="Rhea" id="RHEA:71777"/>
    </physiologicalReaction>
</comment>
<dbReference type="InterPro" id="IPR004743">
    <property type="entry name" value="MCT"/>
</dbReference>
<keyword evidence="22" id="KW-1185">Reference proteome</keyword>
<reference evidence="21" key="1">
    <citation type="submission" date="2025-08" db="UniProtKB">
        <authorList>
            <consortium name="Ensembl"/>
        </authorList>
    </citation>
    <scope>IDENTIFICATION</scope>
</reference>
<comment type="catalytic activity">
    <reaction evidence="14">
        <text>3-methyl-2-oxobutanoate(out) + H(+)(out) = 3-methyl-2-oxobutanoate(in) + H(+)(in)</text>
        <dbReference type="Rhea" id="RHEA:71783"/>
        <dbReference type="ChEBI" id="CHEBI:11851"/>
        <dbReference type="ChEBI" id="CHEBI:15378"/>
    </reaction>
</comment>
<evidence type="ECO:0000259" key="20">
    <source>
        <dbReference type="PROSITE" id="PS50850"/>
    </source>
</evidence>
<dbReference type="GeneTree" id="ENSGT00940000154955"/>
<evidence type="ECO:0000256" key="6">
    <source>
        <dbReference type="ARBA" id="ARBA00022475"/>
    </source>
</evidence>
<keyword evidence="5" id="KW-0813">Transport</keyword>
<evidence type="ECO:0000256" key="4">
    <source>
        <dbReference type="ARBA" id="ARBA00015821"/>
    </source>
</evidence>
<gene>
    <name evidence="21" type="primary">LOC127378096</name>
</gene>
<dbReference type="GO" id="GO:0016323">
    <property type="term" value="C:basolateral plasma membrane"/>
    <property type="evidence" value="ECO:0007669"/>
    <property type="project" value="UniProtKB-SubCell"/>
</dbReference>
<feature type="transmembrane region" description="Helical" evidence="19">
    <location>
        <begin position="58"/>
        <end position="80"/>
    </location>
</feature>
<evidence type="ECO:0000256" key="12">
    <source>
        <dbReference type="ARBA" id="ARBA00029777"/>
    </source>
</evidence>
<proteinExistence type="inferred from homology"/>
<accession>A0A8C4IGF1</accession>
<dbReference type="Pfam" id="PF07690">
    <property type="entry name" value="MFS_1"/>
    <property type="match status" value="1"/>
</dbReference>
<protein>
    <recommendedName>
        <fullName evidence="4">Monocarboxylate transporter 1</fullName>
    </recommendedName>
    <alternativeName>
        <fullName evidence="12">Solute carrier family 16 member 1</fullName>
    </alternativeName>
</protein>
<dbReference type="InterPro" id="IPR036259">
    <property type="entry name" value="MFS_trans_sf"/>
</dbReference>
<name>A0A8C4IGF1_DICLA</name>
<comment type="subcellular location">
    <subcellularLocation>
        <location evidence="1">Apical cell membrane</location>
        <topology evidence="1">Multi-pass membrane protein</topology>
    </subcellularLocation>
    <subcellularLocation>
        <location evidence="2">Basolateral cell membrane</location>
        <topology evidence="2">Multi-pass membrane protein</topology>
    </subcellularLocation>
</comment>
<dbReference type="FunFam" id="1.20.1250.20:FF:000030">
    <property type="entry name" value="monocarboxylate transporter 1 isoform X1"/>
    <property type="match status" value="1"/>
</dbReference>
<dbReference type="GO" id="GO:0015650">
    <property type="term" value="F:lactate:proton symporter activity"/>
    <property type="evidence" value="ECO:0007669"/>
    <property type="project" value="TreeGrafter"/>
</dbReference>
<keyword evidence="9" id="KW-0769">Symport</keyword>
<evidence type="ECO:0000256" key="2">
    <source>
        <dbReference type="ARBA" id="ARBA00004554"/>
    </source>
</evidence>
<reference evidence="21" key="2">
    <citation type="submission" date="2025-09" db="UniProtKB">
        <authorList>
            <consortium name="Ensembl"/>
        </authorList>
    </citation>
    <scope>IDENTIFICATION</scope>
</reference>
<feature type="transmembrane region" description="Helical" evidence="19">
    <location>
        <begin position="360"/>
        <end position="377"/>
    </location>
</feature>